<dbReference type="PaxDb" id="3708-A0A078GYH8"/>
<sequence>MLLLENSAENLLTPKKSEPTARTLEITNKTVNENLQSLEDVDPKDLSTPVNNSTHSKVTIATGSSSLFTSSPLAVTHFAPTHTTIMEEIPSPIIVFEAKSALADNSLASSHSLIHGSPSYNQIDKPLEQDDEDGSMGEATANLNMSRGGRPIKTLQKFQDIKLKTVRGRGKRGRRGRRNHLPTT</sequence>
<evidence type="ECO:0000313" key="2">
    <source>
        <dbReference type="EMBL" id="CAF1927323.1"/>
    </source>
</evidence>
<gene>
    <name evidence="3" type="primary">BnaC05g16240D</name>
    <name evidence="2" type="ORF">DARMORV10_C05P19580.1</name>
    <name evidence="3" type="ORF">GSBRNA2T00047821001</name>
</gene>
<proteinExistence type="predicted"/>
<keyword evidence="4" id="KW-1185">Reference proteome</keyword>
<dbReference type="EMBL" id="LK032273">
    <property type="protein sequence ID" value="CDY31515.1"/>
    <property type="molecule type" value="Genomic_DNA"/>
</dbReference>
<evidence type="ECO:0000313" key="3">
    <source>
        <dbReference type="EMBL" id="CDY31515.1"/>
    </source>
</evidence>
<name>A0A078GYH8_BRANA</name>
<accession>A0A078GYH8</accession>
<feature type="region of interest" description="Disordered" evidence="1">
    <location>
        <begin position="114"/>
        <end position="152"/>
    </location>
</feature>
<organism evidence="3 4">
    <name type="scientific">Brassica napus</name>
    <name type="common">Rape</name>
    <dbReference type="NCBI Taxonomy" id="3708"/>
    <lineage>
        <taxon>Eukaryota</taxon>
        <taxon>Viridiplantae</taxon>
        <taxon>Streptophyta</taxon>
        <taxon>Embryophyta</taxon>
        <taxon>Tracheophyta</taxon>
        <taxon>Spermatophyta</taxon>
        <taxon>Magnoliopsida</taxon>
        <taxon>eudicotyledons</taxon>
        <taxon>Gunneridae</taxon>
        <taxon>Pentapetalae</taxon>
        <taxon>rosids</taxon>
        <taxon>malvids</taxon>
        <taxon>Brassicales</taxon>
        <taxon>Brassicaceae</taxon>
        <taxon>Brassiceae</taxon>
        <taxon>Brassica</taxon>
    </lineage>
</organism>
<dbReference type="Proteomes" id="UP000028999">
    <property type="component" value="Unassembled WGS sequence"/>
</dbReference>
<reference evidence="3 4" key="1">
    <citation type="journal article" date="2014" name="Science">
        <title>Plant genetics. Early allopolyploid evolution in the post-Neolithic Brassica napus oilseed genome.</title>
        <authorList>
            <person name="Chalhoub B."/>
            <person name="Denoeud F."/>
            <person name="Liu S."/>
            <person name="Parkin I.A."/>
            <person name="Tang H."/>
            <person name="Wang X."/>
            <person name="Chiquet J."/>
            <person name="Belcram H."/>
            <person name="Tong C."/>
            <person name="Samans B."/>
            <person name="Correa M."/>
            <person name="Da Silva C."/>
            <person name="Just J."/>
            <person name="Falentin C."/>
            <person name="Koh C.S."/>
            <person name="Le Clainche I."/>
            <person name="Bernard M."/>
            <person name="Bento P."/>
            <person name="Noel B."/>
            <person name="Labadie K."/>
            <person name="Alberti A."/>
            <person name="Charles M."/>
            <person name="Arnaud D."/>
            <person name="Guo H."/>
            <person name="Daviaud C."/>
            <person name="Alamery S."/>
            <person name="Jabbari K."/>
            <person name="Zhao M."/>
            <person name="Edger P.P."/>
            <person name="Chelaifa H."/>
            <person name="Tack D."/>
            <person name="Lassalle G."/>
            <person name="Mestiri I."/>
            <person name="Schnel N."/>
            <person name="Le Paslier M.C."/>
            <person name="Fan G."/>
            <person name="Renault V."/>
            <person name="Bayer P.E."/>
            <person name="Golicz A.A."/>
            <person name="Manoli S."/>
            <person name="Lee T.H."/>
            <person name="Thi V.H."/>
            <person name="Chalabi S."/>
            <person name="Hu Q."/>
            <person name="Fan C."/>
            <person name="Tollenaere R."/>
            <person name="Lu Y."/>
            <person name="Battail C."/>
            <person name="Shen J."/>
            <person name="Sidebottom C.H."/>
            <person name="Wang X."/>
            <person name="Canaguier A."/>
            <person name="Chauveau A."/>
            <person name="Berard A."/>
            <person name="Deniot G."/>
            <person name="Guan M."/>
            <person name="Liu Z."/>
            <person name="Sun F."/>
            <person name="Lim Y.P."/>
            <person name="Lyons E."/>
            <person name="Town C.D."/>
            <person name="Bancroft I."/>
            <person name="Wang X."/>
            <person name="Meng J."/>
            <person name="Ma J."/>
            <person name="Pires J.C."/>
            <person name="King G.J."/>
            <person name="Brunel D."/>
            <person name="Delourme R."/>
            <person name="Renard M."/>
            <person name="Aury J.M."/>
            <person name="Adams K.L."/>
            <person name="Batley J."/>
            <person name="Snowdon R.J."/>
            <person name="Tost J."/>
            <person name="Edwards D."/>
            <person name="Zhou Y."/>
            <person name="Hua W."/>
            <person name="Sharpe A.G."/>
            <person name="Paterson A.H."/>
            <person name="Guan C."/>
            <person name="Wincker P."/>
        </authorList>
    </citation>
    <scope>NUCLEOTIDE SEQUENCE [LARGE SCALE GENOMIC DNA]</scope>
    <source>
        <strain evidence="4">cv. Darmor-bzh</strain>
    </source>
</reference>
<evidence type="ECO:0000256" key="1">
    <source>
        <dbReference type="SAM" id="MobiDB-lite"/>
    </source>
</evidence>
<dbReference type="AlphaFoldDB" id="A0A078GYH8"/>
<reference evidence="2" key="3">
    <citation type="submission" date="2021-01" db="EMBL/GenBank/DDBJ databases">
        <authorList>
            <consortium name="Genoscope - CEA"/>
            <person name="William W."/>
        </authorList>
    </citation>
    <scope>NUCLEOTIDE SEQUENCE</scope>
</reference>
<dbReference type="Gramene" id="CDY31515">
    <property type="protein sequence ID" value="CDY31515"/>
    <property type="gene ID" value="GSBRNA2T00047821001"/>
</dbReference>
<dbReference type="EMBL" id="HG994369">
    <property type="protein sequence ID" value="CAF1927323.1"/>
    <property type="molecule type" value="Genomic_DNA"/>
</dbReference>
<dbReference type="Proteomes" id="UP001295469">
    <property type="component" value="Chromosome C05"/>
</dbReference>
<evidence type="ECO:0000313" key="4">
    <source>
        <dbReference type="Proteomes" id="UP000028999"/>
    </source>
</evidence>
<protein>
    <submittedName>
        <fullName evidence="2">(rape) hypothetical protein</fullName>
    </submittedName>
    <submittedName>
        <fullName evidence="3">BnaC05g16240D protein</fullName>
    </submittedName>
</protein>
<reference evidence="3" key="2">
    <citation type="submission" date="2014-06" db="EMBL/GenBank/DDBJ databases">
        <authorList>
            <person name="Genoscope - CEA"/>
        </authorList>
    </citation>
    <scope>NUCLEOTIDE SEQUENCE</scope>
</reference>